<dbReference type="GO" id="GO:0015871">
    <property type="term" value="P:choline transport"/>
    <property type="evidence" value="ECO:0007669"/>
    <property type="project" value="TreeGrafter"/>
</dbReference>
<dbReference type="PANTHER" id="PTHR47737">
    <property type="entry name" value="GLYCINE BETAINE/PROLINE BETAINE TRANSPORT SYSTEM PERMEASE PROTEIN PROW"/>
    <property type="match status" value="1"/>
</dbReference>
<feature type="domain" description="ABC-type glycine betaine transport system substrate-binding" evidence="6">
    <location>
        <begin position="196"/>
        <end position="298"/>
    </location>
</feature>
<dbReference type="Proteomes" id="UP000571128">
    <property type="component" value="Unassembled WGS sequence"/>
</dbReference>
<dbReference type="CDD" id="cd13639">
    <property type="entry name" value="PBP2_OpuAC_like"/>
    <property type="match status" value="1"/>
</dbReference>
<keyword evidence="5" id="KW-0732">Signal</keyword>
<keyword evidence="3" id="KW-1003">Cell membrane</keyword>
<dbReference type="Gene3D" id="3.10.105.10">
    <property type="entry name" value="Dipeptide-binding Protein, Domain 3"/>
    <property type="match status" value="1"/>
</dbReference>
<dbReference type="InterPro" id="IPR007210">
    <property type="entry name" value="ABC_Gly_betaine_transp_sub-bd"/>
</dbReference>
<name>A0A841YBE7_9LIST</name>
<dbReference type="SUPFAM" id="SSF53850">
    <property type="entry name" value="Periplasmic binding protein-like II"/>
    <property type="match status" value="2"/>
</dbReference>
<organism evidence="7 8">
    <name type="scientific">Listeria fleischmannii</name>
    <dbReference type="NCBI Taxonomy" id="1069827"/>
    <lineage>
        <taxon>Bacteria</taxon>
        <taxon>Bacillati</taxon>
        <taxon>Bacillota</taxon>
        <taxon>Bacilli</taxon>
        <taxon>Bacillales</taxon>
        <taxon>Listeriaceae</taxon>
        <taxon>Listeria</taxon>
    </lineage>
</organism>
<dbReference type="PROSITE" id="PS51257">
    <property type="entry name" value="PROKAR_LIPOPROTEIN"/>
    <property type="match status" value="1"/>
</dbReference>
<reference evidence="7 8" key="1">
    <citation type="submission" date="2020-03" db="EMBL/GenBank/DDBJ databases">
        <title>Soil Listeria distribution.</title>
        <authorList>
            <person name="Liao J."/>
            <person name="Wiedmann M."/>
        </authorList>
    </citation>
    <scope>NUCLEOTIDE SEQUENCE [LARGE SCALE GENOMIC DNA]</scope>
    <source>
        <strain evidence="7 8">FSL L7-1645</strain>
    </source>
</reference>
<evidence type="ECO:0000313" key="8">
    <source>
        <dbReference type="Proteomes" id="UP000571128"/>
    </source>
</evidence>
<evidence type="ECO:0000256" key="3">
    <source>
        <dbReference type="ARBA" id="ARBA00022475"/>
    </source>
</evidence>
<dbReference type="GO" id="GO:0031460">
    <property type="term" value="P:glycine betaine transport"/>
    <property type="evidence" value="ECO:0007669"/>
    <property type="project" value="TreeGrafter"/>
</dbReference>
<dbReference type="GO" id="GO:0043190">
    <property type="term" value="C:ATP-binding cassette (ABC) transporter complex"/>
    <property type="evidence" value="ECO:0007669"/>
    <property type="project" value="InterPro"/>
</dbReference>
<dbReference type="GO" id="GO:0015226">
    <property type="term" value="F:carnitine transmembrane transporter activity"/>
    <property type="evidence" value="ECO:0007669"/>
    <property type="project" value="TreeGrafter"/>
</dbReference>
<evidence type="ECO:0000313" key="7">
    <source>
        <dbReference type="EMBL" id="MBC1397612.1"/>
    </source>
</evidence>
<accession>A0A841YBE7</accession>
<keyword evidence="4" id="KW-0472">Membrane</keyword>
<dbReference type="RefSeq" id="WP_185338601.1">
    <property type="nucleotide sequence ID" value="NZ_JAARPY010000002.1"/>
</dbReference>
<keyword evidence="2" id="KW-0813">Transport</keyword>
<evidence type="ECO:0000256" key="2">
    <source>
        <dbReference type="ARBA" id="ARBA00022448"/>
    </source>
</evidence>
<dbReference type="GO" id="GO:0005275">
    <property type="term" value="F:amine transmembrane transporter activity"/>
    <property type="evidence" value="ECO:0007669"/>
    <property type="project" value="TreeGrafter"/>
</dbReference>
<comment type="caution">
    <text evidence="7">The sequence shown here is derived from an EMBL/GenBank/DDBJ whole genome shotgun (WGS) entry which is preliminary data.</text>
</comment>
<evidence type="ECO:0000259" key="6">
    <source>
        <dbReference type="Pfam" id="PF04069"/>
    </source>
</evidence>
<comment type="subcellular location">
    <subcellularLocation>
        <location evidence="1">Cell membrane</location>
    </subcellularLocation>
</comment>
<dbReference type="PANTHER" id="PTHR47737:SF1">
    <property type="entry name" value="GLYCINE BETAINE_PROLINE BETAINE TRANSPORT SYSTEM PERMEASE PROTEIN PROW"/>
    <property type="match status" value="1"/>
</dbReference>
<proteinExistence type="predicted"/>
<evidence type="ECO:0000256" key="4">
    <source>
        <dbReference type="ARBA" id="ARBA00023136"/>
    </source>
</evidence>
<dbReference type="Gene3D" id="3.40.190.100">
    <property type="entry name" value="Glycine betaine-binding periplasmic protein, domain 2"/>
    <property type="match status" value="1"/>
</dbReference>
<protein>
    <submittedName>
        <fullName evidence="7">Glycine/betaine ABC transporter</fullName>
    </submittedName>
</protein>
<dbReference type="Pfam" id="PF04069">
    <property type="entry name" value="OpuAC"/>
    <property type="match status" value="2"/>
</dbReference>
<dbReference type="AlphaFoldDB" id="A0A841YBE7"/>
<dbReference type="EMBL" id="JAARPY010000002">
    <property type="protein sequence ID" value="MBC1397612.1"/>
    <property type="molecule type" value="Genomic_DNA"/>
</dbReference>
<feature type="domain" description="ABC-type glycine betaine transport system substrate-binding" evidence="6">
    <location>
        <begin position="33"/>
        <end position="177"/>
    </location>
</feature>
<sequence length="298" mass="33048">MWKKLRLISLLSIVSLLLVSCGTELAPYDAKKPLGEQINYTITGIDAGAGIMLSTQNAIKAYKLDDYNWQLQTSSTAAMTSTLEKAIKDKRPIVVTGWTPHWMFTKFDLKFLDDPKNVYGDAEDIHTIARKGLKKDMPSAYAVLDNFNWTPEEMSKVMLEVNDGADPEEAAKKWVKNNPDKVAEWTKGVQKVNGDKIKLTYVAWDSEIASTNVVAEVLRSVGYKPTIQAMEIQPMWASVATGAADGMVAAWLPNTAGVYYKDYKSDIEDLGINLKGAKVGLAVPTYMKNINSIEDLKK</sequence>
<evidence type="ECO:0000256" key="5">
    <source>
        <dbReference type="SAM" id="SignalP"/>
    </source>
</evidence>
<feature type="chain" id="PRO_5033017249" evidence="5">
    <location>
        <begin position="27"/>
        <end position="298"/>
    </location>
</feature>
<gene>
    <name evidence="7" type="ORF">HB844_01890</name>
</gene>
<evidence type="ECO:0000256" key="1">
    <source>
        <dbReference type="ARBA" id="ARBA00004236"/>
    </source>
</evidence>
<feature type="signal peptide" evidence="5">
    <location>
        <begin position="1"/>
        <end position="26"/>
    </location>
</feature>